<comment type="caution">
    <text evidence="1">The sequence shown here is derived from an EMBL/GenBank/DDBJ whole genome shotgun (WGS) entry which is preliminary data.</text>
</comment>
<dbReference type="Pfam" id="PF13424">
    <property type="entry name" value="TPR_12"/>
    <property type="match status" value="1"/>
</dbReference>
<reference evidence="1 2" key="1">
    <citation type="submission" date="2023-07" db="EMBL/GenBank/DDBJ databases">
        <title>Sequencing the genomes of 1000 actinobacteria strains.</title>
        <authorList>
            <person name="Klenk H.-P."/>
        </authorList>
    </citation>
    <scope>NUCLEOTIDE SEQUENCE [LARGE SCALE GENOMIC DNA]</scope>
    <source>
        <strain evidence="1 2">DSM 43749</strain>
    </source>
</reference>
<dbReference type="RefSeq" id="WP_310307277.1">
    <property type="nucleotide sequence ID" value="NZ_BAAAXB010000001.1"/>
</dbReference>
<evidence type="ECO:0000313" key="2">
    <source>
        <dbReference type="Proteomes" id="UP001268819"/>
    </source>
</evidence>
<sequence length="344" mass="36384">MLDPRHDAHATPDRPVDDRLQVVRRHVGAADVVALEACTAQLRALDHRHGGGRCADEVVARLPMALALLPLASTERVGHALRTAVADLHNLAGWVCFDTGRTGEALRHFRTALALSETNGDQALVSNVHYRLGRVHLHHGAPRSAEAEFRTAERAARASGSALARAVVAANQAWAHAQMGSARRAAALLAEAADHHARAQGDPVPGWAAFFTGVELSAIGGVVHAELARTGDPLAVGEAVRLLTGAVDGFTADMARSRAFSLVPLAACHLLDGQVDRGTRLGEDAVDLCQVLVSARTTARLRPLLDAARGRPAHRGARALAERIDRFRPAGTATGWSAAGFPDR</sequence>
<accession>A0ABU1PUE8</accession>
<dbReference type="InterPro" id="IPR011990">
    <property type="entry name" value="TPR-like_helical_dom_sf"/>
</dbReference>
<dbReference type="EMBL" id="JAVDSG010000001">
    <property type="protein sequence ID" value="MDR6594271.1"/>
    <property type="molecule type" value="Genomic_DNA"/>
</dbReference>
<dbReference type="SUPFAM" id="SSF48452">
    <property type="entry name" value="TPR-like"/>
    <property type="match status" value="1"/>
</dbReference>
<evidence type="ECO:0008006" key="3">
    <source>
        <dbReference type="Google" id="ProtNLM"/>
    </source>
</evidence>
<evidence type="ECO:0000313" key="1">
    <source>
        <dbReference type="EMBL" id="MDR6594271.1"/>
    </source>
</evidence>
<dbReference type="InterPro" id="IPR019734">
    <property type="entry name" value="TPR_rpt"/>
</dbReference>
<proteinExistence type="predicted"/>
<protein>
    <recommendedName>
        <fullName evidence="3">Tetratricopeptide repeat protein</fullName>
    </recommendedName>
</protein>
<organism evidence="1 2">
    <name type="scientific">Saccharothrix longispora</name>
    <dbReference type="NCBI Taxonomy" id="33920"/>
    <lineage>
        <taxon>Bacteria</taxon>
        <taxon>Bacillati</taxon>
        <taxon>Actinomycetota</taxon>
        <taxon>Actinomycetes</taxon>
        <taxon>Pseudonocardiales</taxon>
        <taxon>Pseudonocardiaceae</taxon>
        <taxon>Saccharothrix</taxon>
    </lineage>
</organism>
<dbReference type="SMART" id="SM00028">
    <property type="entry name" value="TPR"/>
    <property type="match status" value="2"/>
</dbReference>
<dbReference type="Proteomes" id="UP001268819">
    <property type="component" value="Unassembled WGS sequence"/>
</dbReference>
<dbReference type="Gene3D" id="1.25.40.10">
    <property type="entry name" value="Tetratricopeptide repeat domain"/>
    <property type="match status" value="1"/>
</dbReference>
<gene>
    <name evidence="1" type="ORF">J2S66_002655</name>
</gene>
<keyword evidence="2" id="KW-1185">Reference proteome</keyword>
<name>A0ABU1PUE8_9PSEU</name>